<dbReference type="Gene3D" id="3.40.50.300">
    <property type="entry name" value="P-loop containing nucleotide triphosphate hydrolases"/>
    <property type="match status" value="1"/>
</dbReference>
<evidence type="ECO:0000313" key="2">
    <source>
        <dbReference type="Proteomes" id="UP000289775"/>
    </source>
</evidence>
<dbReference type="Proteomes" id="UP000289775">
    <property type="component" value="Unassembled WGS sequence"/>
</dbReference>
<reference evidence="1 2" key="1">
    <citation type="submission" date="2014-12" db="EMBL/GenBank/DDBJ databases">
        <title>Genome sequence of Flavobacterium beibuense RSKm HC5.</title>
        <authorList>
            <person name="Kim J.F."/>
            <person name="Song J.Y."/>
            <person name="Kwak M.-J."/>
            <person name="Lee S.-W."/>
        </authorList>
    </citation>
    <scope>NUCLEOTIDE SEQUENCE [LARGE SCALE GENOMIC DNA]</scope>
    <source>
        <strain evidence="1 2">RSKm HC5</strain>
    </source>
</reference>
<protein>
    <recommendedName>
        <fullName evidence="3">Error-prone repair protein ImuA</fullName>
    </recommendedName>
</protein>
<dbReference type="OrthoDB" id="836928at2"/>
<gene>
    <name evidence="1" type="ORF">NU09_0874</name>
</gene>
<evidence type="ECO:0008006" key="3">
    <source>
        <dbReference type="Google" id="ProtNLM"/>
    </source>
</evidence>
<evidence type="ECO:0000313" key="1">
    <source>
        <dbReference type="EMBL" id="RYJ44264.1"/>
    </source>
</evidence>
<comment type="caution">
    <text evidence="1">The sequence shown here is derived from an EMBL/GenBank/DDBJ whole genome shotgun (WGS) entry which is preliminary data.</text>
</comment>
<dbReference type="EMBL" id="JUIW01000003">
    <property type="protein sequence ID" value="RYJ44264.1"/>
    <property type="molecule type" value="Genomic_DNA"/>
</dbReference>
<organism evidence="1 2">
    <name type="scientific">Flavobacterium beibuense</name>
    <dbReference type="NCBI Taxonomy" id="657326"/>
    <lineage>
        <taxon>Bacteria</taxon>
        <taxon>Pseudomonadati</taxon>
        <taxon>Bacteroidota</taxon>
        <taxon>Flavobacteriia</taxon>
        <taxon>Flavobacteriales</taxon>
        <taxon>Flavobacteriaceae</taxon>
        <taxon>Flavobacterium</taxon>
    </lineage>
</organism>
<dbReference type="InterPro" id="IPR027417">
    <property type="entry name" value="P-loop_NTPase"/>
</dbReference>
<proteinExistence type="predicted"/>
<keyword evidence="2" id="KW-1185">Reference proteome</keyword>
<name>A0A444WEY0_9FLAO</name>
<dbReference type="AlphaFoldDB" id="A0A444WEY0"/>
<dbReference type="RefSeq" id="WP_129750036.1">
    <property type="nucleotide sequence ID" value="NZ_JUIW01000003.1"/>
</dbReference>
<dbReference type="SUPFAM" id="SSF52540">
    <property type="entry name" value="P-loop containing nucleoside triphosphate hydrolases"/>
    <property type="match status" value="1"/>
</dbReference>
<accession>A0A444WEY0</accession>
<sequence length="245" mass="27026">MIPSAEKIEIVRQLQAKIDAMQGLGKPLREPAHGDLAPFTAAFPGQVFPTGAIHEFISYEVTNAAATRGFITALTGRLMRKGGLCLWISRNRDIYPSGLRNFGLEPDRIVFINAAHPKDALWILEEALKCEALTAVISEIRELSFTDSRRLQLAVENSGVTGFIHRLCPRAENALACTTRWKITTLPSVSVDNLPGVGFSAWDVQLLKVRNGRPLSWQVSWSGSSFVPLGEKNNSEPLLNKRYTG</sequence>